<dbReference type="Gene3D" id="3.40.50.410">
    <property type="entry name" value="von Willebrand factor, type A domain"/>
    <property type="match status" value="1"/>
</dbReference>
<dbReference type="OrthoDB" id="9790469at2"/>
<gene>
    <name evidence="1" type="ORF">SAMN05443529_101203</name>
</gene>
<proteinExistence type="predicted"/>
<dbReference type="PANTHER" id="PTHR39338">
    <property type="entry name" value="BLL5662 PROTEIN-RELATED"/>
    <property type="match status" value="1"/>
</dbReference>
<dbReference type="AlphaFoldDB" id="A0A1G7RUX6"/>
<evidence type="ECO:0008006" key="3">
    <source>
        <dbReference type="Google" id="ProtNLM"/>
    </source>
</evidence>
<dbReference type="SUPFAM" id="SSF53300">
    <property type="entry name" value="vWA-like"/>
    <property type="match status" value="1"/>
</dbReference>
<protein>
    <recommendedName>
        <fullName evidence="3">VWA domain containing CoxE-like protein</fullName>
    </recommendedName>
</protein>
<name>A0A1G7RUX6_9FIRM</name>
<accession>A0A1G7RUX6</accession>
<sequence>MHMDTNSDRKVSELDKHLVEFAQLLRTVGIKISPSEIFDAAEGLSLIGLVDRDRVESVLQATMVKDVKHISAFRETFRAYFATLEQKEAWNKAAAQKADQWNEQIESTYQDLRFQDNELDITEEQRAVYASMPEDDKQRLRDFLEKSSNGTRGGMPLDHSYQPMVERVLRGSLEYWRRKLNEDEPILSPGSTNGILSEVERALRDREVEVISRDLKKISPEEWPEVVRLIRRLSQRLANQVTRRYRAARRRGGLDMRLTLRKNLRYGGVLIDRSYRSRRKGRLKIVLLCDISGSMLKYSEFIWQFVYGLSTVVNGIKTFAFGEMLVPLNQKFKKGQTFETMVKEALSMSGKEWGGGTNLANALEALHRHNSDVFSKQTLLLIVSDAQTLEGEKAAELLSWANRQVRKVLWLNTLPERRWSETPFVKAFLPFCQMYECYTLGHLTQILNKQF</sequence>
<evidence type="ECO:0000313" key="2">
    <source>
        <dbReference type="Proteomes" id="UP000198656"/>
    </source>
</evidence>
<dbReference type="CDD" id="cd00198">
    <property type="entry name" value="vWFA"/>
    <property type="match status" value="1"/>
</dbReference>
<reference evidence="2" key="1">
    <citation type="submission" date="2016-10" db="EMBL/GenBank/DDBJ databases">
        <authorList>
            <person name="Varghese N."/>
            <person name="Submissions S."/>
        </authorList>
    </citation>
    <scope>NUCLEOTIDE SEQUENCE [LARGE SCALE GENOMIC DNA]</scope>
    <source>
        <strain evidence="2">DSM 8344</strain>
    </source>
</reference>
<evidence type="ECO:0000313" key="1">
    <source>
        <dbReference type="EMBL" id="SDG14532.1"/>
    </source>
</evidence>
<dbReference type="RefSeq" id="WP_092328748.1">
    <property type="nucleotide sequence ID" value="NZ_FNCP01000001.1"/>
</dbReference>
<dbReference type="Pfam" id="PF05762">
    <property type="entry name" value="VWA_CoxE"/>
    <property type="match status" value="1"/>
</dbReference>
<dbReference type="InterPro" id="IPR008912">
    <property type="entry name" value="Uncharacterised_CoxE"/>
</dbReference>
<dbReference type="InterPro" id="IPR036465">
    <property type="entry name" value="vWFA_dom_sf"/>
</dbReference>
<organism evidence="1 2">
    <name type="scientific">Desulfosporosinus hippei DSM 8344</name>
    <dbReference type="NCBI Taxonomy" id="1121419"/>
    <lineage>
        <taxon>Bacteria</taxon>
        <taxon>Bacillati</taxon>
        <taxon>Bacillota</taxon>
        <taxon>Clostridia</taxon>
        <taxon>Eubacteriales</taxon>
        <taxon>Desulfitobacteriaceae</taxon>
        <taxon>Desulfosporosinus</taxon>
    </lineage>
</organism>
<keyword evidence="2" id="KW-1185">Reference proteome</keyword>
<dbReference type="Proteomes" id="UP000198656">
    <property type="component" value="Unassembled WGS sequence"/>
</dbReference>
<dbReference type="STRING" id="1121419.SAMN05443529_101203"/>
<dbReference type="EMBL" id="FNCP01000001">
    <property type="protein sequence ID" value="SDG14532.1"/>
    <property type="molecule type" value="Genomic_DNA"/>
</dbReference>